<accession>A0ABV8NJA2</accession>
<proteinExistence type="predicted"/>
<protein>
    <submittedName>
        <fullName evidence="2">Uncharacterized protein</fullName>
    </submittedName>
</protein>
<keyword evidence="3" id="KW-1185">Reference proteome</keyword>
<dbReference type="RefSeq" id="WP_378960458.1">
    <property type="nucleotide sequence ID" value="NZ_JBHRXC010000016.1"/>
</dbReference>
<evidence type="ECO:0000313" key="2">
    <source>
        <dbReference type="EMBL" id="MFC4197085.1"/>
    </source>
</evidence>
<dbReference type="EMBL" id="JBHSBY010000101">
    <property type="protein sequence ID" value="MFC4197085.1"/>
    <property type="molecule type" value="Genomic_DNA"/>
</dbReference>
<gene>
    <name evidence="2" type="ORF">ACFOUY_10275</name>
</gene>
<evidence type="ECO:0000313" key="3">
    <source>
        <dbReference type="Proteomes" id="UP001595792"/>
    </source>
</evidence>
<dbReference type="Proteomes" id="UP001595792">
    <property type="component" value="Unassembled WGS sequence"/>
</dbReference>
<evidence type="ECO:0000256" key="1">
    <source>
        <dbReference type="SAM" id="MobiDB-lite"/>
    </source>
</evidence>
<organism evidence="2 3">
    <name type="scientific">Pedobacter jamesrossensis</name>
    <dbReference type="NCBI Taxonomy" id="1908238"/>
    <lineage>
        <taxon>Bacteria</taxon>
        <taxon>Pseudomonadati</taxon>
        <taxon>Bacteroidota</taxon>
        <taxon>Sphingobacteriia</taxon>
        <taxon>Sphingobacteriales</taxon>
        <taxon>Sphingobacteriaceae</taxon>
        <taxon>Pedobacter</taxon>
    </lineage>
</organism>
<feature type="compositionally biased region" description="Basic and acidic residues" evidence="1">
    <location>
        <begin position="20"/>
        <end position="39"/>
    </location>
</feature>
<comment type="caution">
    <text evidence="2">The sequence shown here is derived from an EMBL/GenBank/DDBJ whole genome shotgun (WGS) entry which is preliminary data.</text>
</comment>
<feature type="region of interest" description="Disordered" evidence="1">
    <location>
        <begin position="1"/>
        <end position="42"/>
    </location>
</feature>
<name>A0ABV8NJA2_9SPHI</name>
<sequence length="65" mass="7489">MRYPRFRQSGDEFISYDNATDDRDTRGVEQQLRHQHPDFGAHNVNQVLGNEAELPGNTDSSSVRR</sequence>
<reference evidence="3" key="1">
    <citation type="journal article" date="2019" name="Int. J. Syst. Evol. Microbiol.">
        <title>The Global Catalogue of Microorganisms (GCM) 10K type strain sequencing project: providing services to taxonomists for standard genome sequencing and annotation.</title>
        <authorList>
            <consortium name="The Broad Institute Genomics Platform"/>
            <consortium name="The Broad Institute Genome Sequencing Center for Infectious Disease"/>
            <person name="Wu L."/>
            <person name="Ma J."/>
        </authorList>
    </citation>
    <scope>NUCLEOTIDE SEQUENCE [LARGE SCALE GENOMIC DNA]</scope>
    <source>
        <strain evidence="3">CCM 8689</strain>
    </source>
</reference>